<comment type="caution">
    <text evidence="1">The sequence shown here is derived from an EMBL/GenBank/DDBJ whole genome shotgun (WGS) entry which is preliminary data.</text>
</comment>
<evidence type="ECO:0000313" key="2">
    <source>
        <dbReference type="Proteomes" id="UP000255050"/>
    </source>
</evidence>
<proteinExistence type="predicted"/>
<accession>A0A7H4MWX9</accession>
<dbReference type="Proteomes" id="UP000255050">
    <property type="component" value="Unassembled WGS sequence"/>
</dbReference>
<organism evidence="1 2">
    <name type="scientific">Klebsiella michiganensis</name>
    <dbReference type="NCBI Taxonomy" id="1134687"/>
    <lineage>
        <taxon>Bacteria</taxon>
        <taxon>Pseudomonadati</taxon>
        <taxon>Pseudomonadota</taxon>
        <taxon>Gammaproteobacteria</taxon>
        <taxon>Enterobacterales</taxon>
        <taxon>Enterobacteriaceae</taxon>
        <taxon>Klebsiella/Raoultella group</taxon>
        <taxon>Klebsiella</taxon>
    </lineage>
</organism>
<sequence length="69" mass="7961">MIFFTQQPGDSIRAAEHFEGIEAKAPGFIFNEDFLYPKQRGKFVQRHQRRRLIAGDLLMKAASLLRLLA</sequence>
<name>A0A7H4MWX9_9ENTR</name>
<evidence type="ECO:0000313" key="1">
    <source>
        <dbReference type="EMBL" id="STT07592.1"/>
    </source>
</evidence>
<dbReference type="EMBL" id="UGJR01000006">
    <property type="protein sequence ID" value="STT07592.1"/>
    <property type="molecule type" value="Genomic_DNA"/>
</dbReference>
<dbReference type="AlphaFoldDB" id="A0A7H4MWX9"/>
<gene>
    <name evidence="1" type="ORF">NCTC11694_07208</name>
</gene>
<reference evidence="1 2" key="1">
    <citation type="submission" date="2018-06" db="EMBL/GenBank/DDBJ databases">
        <authorList>
            <consortium name="Pathogen Informatics"/>
            <person name="Doyle S."/>
        </authorList>
    </citation>
    <scope>NUCLEOTIDE SEQUENCE [LARGE SCALE GENOMIC DNA]</scope>
    <source>
        <strain evidence="1 2">NCTC11694</strain>
    </source>
</reference>
<protein>
    <submittedName>
        <fullName evidence="1">Uncharacterized protein</fullName>
    </submittedName>
</protein>